<evidence type="ECO:0000256" key="2">
    <source>
        <dbReference type="ARBA" id="ARBA00023002"/>
    </source>
</evidence>
<sequence length="245" mass="25779">MERLLDLSGQTFIVTGAARGIGLAISTYFHSLGARVCGWDLDDAGMQGNPVFADYQIADVSNEASVATAFAASMAAMGDVDGIVANAGINGPTKPLWDYSLDEWQQVIDIDLTGVFLSVQPVLRHLLAKGKGRIIVMSSVAGKEGNPGAVPYGAAKAGLVGYVKGLAREVLPSEITVNCIAPVITETDLLTGMSADYISDKKSRIPMGRFCTPQEVATMAAWIASPQCSFTTGQIFDVTGGRATW</sequence>
<dbReference type="GO" id="GO:0032787">
    <property type="term" value="P:monocarboxylic acid metabolic process"/>
    <property type="evidence" value="ECO:0007669"/>
    <property type="project" value="UniProtKB-ARBA"/>
</dbReference>
<dbReference type="AlphaFoldDB" id="D5BSC2"/>
<name>D5BSC2_PUNMI</name>
<dbReference type="Gene3D" id="3.40.50.720">
    <property type="entry name" value="NAD(P)-binding Rossmann-like Domain"/>
    <property type="match status" value="1"/>
</dbReference>
<evidence type="ECO:0000313" key="3">
    <source>
        <dbReference type="EMBL" id="ADE39169.1"/>
    </source>
</evidence>
<dbReference type="EMBL" id="CP001751">
    <property type="protein sequence ID" value="ADE39169.1"/>
    <property type="molecule type" value="Genomic_DNA"/>
</dbReference>
<dbReference type="InterPro" id="IPR036291">
    <property type="entry name" value="NAD(P)-bd_dom_sf"/>
</dbReference>
<dbReference type="PANTHER" id="PTHR42879:SF2">
    <property type="entry name" value="3-OXOACYL-[ACYL-CARRIER-PROTEIN] REDUCTASE FABG"/>
    <property type="match status" value="1"/>
</dbReference>
<organism evidence="3 4">
    <name type="scientific">Puniceispirillum marinum (strain IMCC1322)</name>
    <dbReference type="NCBI Taxonomy" id="488538"/>
    <lineage>
        <taxon>Bacteria</taxon>
        <taxon>Pseudomonadati</taxon>
        <taxon>Pseudomonadota</taxon>
        <taxon>Alphaproteobacteria</taxon>
        <taxon>Candidatus Puniceispirillales</taxon>
        <taxon>Candidatus Puniceispirillaceae</taxon>
        <taxon>Candidatus Puniceispirillum</taxon>
    </lineage>
</organism>
<evidence type="ECO:0000256" key="1">
    <source>
        <dbReference type="ARBA" id="ARBA00006484"/>
    </source>
</evidence>
<dbReference type="FunFam" id="3.40.50.720:FF:000173">
    <property type="entry name" value="3-oxoacyl-[acyl-carrier protein] reductase"/>
    <property type="match status" value="1"/>
</dbReference>
<dbReference type="InterPro" id="IPR020904">
    <property type="entry name" value="Sc_DH/Rdtase_CS"/>
</dbReference>
<dbReference type="PRINTS" id="PR00081">
    <property type="entry name" value="GDHRDH"/>
</dbReference>
<proteinExistence type="inferred from homology"/>
<dbReference type="HOGENOM" id="CLU_010194_1_3_5"/>
<reference evidence="3 4" key="1">
    <citation type="journal article" date="2010" name="J. Bacteriol.">
        <title>Complete genome sequence of "Candidatus Puniceispirillum marinum" IMCC1322, a representative of the SAR116 clade in the Alphaproteobacteria.</title>
        <authorList>
            <person name="Oh H.M."/>
            <person name="Kwon K.K."/>
            <person name="Kang I."/>
            <person name="Kang S.G."/>
            <person name="Lee J.H."/>
            <person name="Kim S.J."/>
            <person name="Cho J.C."/>
        </authorList>
    </citation>
    <scope>NUCLEOTIDE SEQUENCE [LARGE SCALE GENOMIC DNA]</scope>
    <source>
        <strain evidence="3 4">IMCC1322</strain>
    </source>
</reference>
<dbReference type="Pfam" id="PF13561">
    <property type="entry name" value="adh_short_C2"/>
    <property type="match status" value="1"/>
</dbReference>
<protein>
    <submittedName>
        <fullName evidence="3">Short-chain dehydrogenase/reductase SDR</fullName>
        <ecNumber evidence="3">1.1.1.100</ecNumber>
    </submittedName>
</protein>
<dbReference type="InterPro" id="IPR002347">
    <property type="entry name" value="SDR_fam"/>
</dbReference>
<dbReference type="PROSITE" id="PS00061">
    <property type="entry name" value="ADH_SHORT"/>
    <property type="match status" value="1"/>
</dbReference>
<dbReference type="CDD" id="cd05233">
    <property type="entry name" value="SDR_c"/>
    <property type="match status" value="1"/>
</dbReference>
<keyword evidence="2 3" id="KW-0560">Oxidoreductase</keyword>
<dbReference type="PRINTS" id="PR00080">
    <property type="entry name" value="SDRFAMILY"/>
</dbReference>
<dbReference type="SUPFAM" id="SSF51735">
    <property type="entry name" value="NAD(P)-binding Rossmann-fold domains"/>
    <property type="match status" value="1"/>
</dbReference>
<keyword evidence="4" id="KW-1185">Reference proteome</keyword>
<gene>
    <name evidence="3" type="ordered locus">SAR116_0926</name>
</gene>
<comment type="similarity">
    <text evidence="1">Belongs to the short-chain dehydrogenases/reductases (SDR) family.</text>
</comment>
<accession>D5BSC2</accession>
<dbReference type="EC" id="1.1.1.100" evidence="3"/>
<dbReference type="STRING" id="488538.SAR116_0926"/>
<dbReference type="OrthoDB" id="9803333at2"/>
<dbReference type="KEGG" id="apb:SAR116_0926"/>
<dbReference type="InterPro" id="IPR050259">
    <property type="entry name" value="SDR"/>
</dbReference>
<dbReference type="eggNOG" id="COG1028">
    <property type="taxonomic scope" value="Bacteria"/>
</dbReference>
<dbReference type="GO" id="GO:0004316">
    <property type="term" value="F:3-oxoacyl-[acyl-carrier-protein] reductase (NADPH) activity"/>
    <property type="evidence" value="ECO:0007669"/>
    <property type="project" value="UniProtKB-EC"/>
</dbReference>
<dbReference type="PANTHER" id="PTHR42879">
    <property type="entry name" value="3-OXOACYL-(ACYL-CARRIER-PROTEIN) REDUCTASE"/>
    <property type="match status" value="1"/>
</dbReference>
<dbReference type="Proteomes" id="UP000007460">
    <property type="component" value="Chromosome"/>
</dbReference>
<dbReference type="RefSeq" id="WP_013045798.1">
    <property type="nucleotide sequence ID" value="NC_014010.1"/>
</dbReference>
<evidence type="ECO:0000313" key="4">
    <source>
        <dbReference type="Proteomes" id="UP000007460"/>
    </source>
</evidence>